<dbReference type="PATRIC" id="fig|47500.8.peg.815"/>
<evidence type="ECO:0000313" key="10">
    <source>
        <dbReference type="Proteomes" id="UP000182836"/>
    </source>
</evidence>
<evidence type="ECO:0000313" key="8">
    <source>
        <dbReference type="EMBL" id="SDJ06209.1"/>
    </source>
</evidence>
<sequence length="250" mass="27387">MSTLATVMTVGFVFIAMLLSLLLKLRLERDMLIGTIRAIVQLVAIGYVLEFVFSSSHPMFIACILLTMLLVASQNSAKRGKGIPYVFIRVFFTITVVAAGTLGMMLAFGMLQWKPQPVIPISGMVIGNCMIVSSLLLNQMKERASSMREEILVALSLGATSRQASERLIREAIRAGMIPIIDALKTVGLVQLPGMMTGLIIAGTSPIEAVRYQLLIMFSYTAASAMTSIILGFLVYPTLFTRTHQYIGWK</sequence>
<dbReference type="OrthoDB" id="9791807at2"/>
<evidence type="ECO:0000256" key="1">
    <source>
        <dbReference type="ARBA" id="ARBA00004141"/>
    </source>
</evidence>
<feature type="transmembrane region" description="Helical" evidence="6">
    <location>
        <begin position="117"/>
        <end position="138"/>
    </location>
</feature>
<dbReference type="InterPro" id="IPR005226">
    <property type="entry name" value="UPF0014_fam"/>
</dbReference>
<dbReference type="EMBL" id="FNED01000011">
    <property type="protein sequence ID" value="SDJ06209.1"/>
    <property type="molecule type" value="Genomic_DNA"/>
</dbReference>
<accession>A0A0D1W8G2</accession>
<evidence type="ECO:0000256" key="3">
    <source>
        <dbReference type="ARBA" id="ARBA00022692"/>
    </source>
</evidence>
<comment type="subcellular location">
    <subcellularLocation>
        <location evidence="1">Membrane</location>
        <topology evidence="1">Multi-pass membrane protein</topology>
    </subcellularLocation>
</comment>
<organism evidence="7 9">
    <name type="scientific">Aneurinibacillus migulanus</name>
    <name type="common">Bacillus migulanus</name>
    <dbReference type="NCBI Taxonomy" id="47500"/>
    <lineage>
        <taxon>Bacteria</taxon>
        <taxon>Bacillati</taxon>
        <taxon>Bacillota</taxon>
        <taxon>Bacilli</taxon>
        <taxon>Bacillales</taxon>
        <taxon>Paenibacillaceae</taxon>
        <taxon>Aneurinibacillus group</taxon>
        <taxon>Aneurinibacillus</taxon>
    </lineage>
</organism>
<evidence type="ECO:0000313" key="9">
    <source>
        <dbReference type="Proteomes" id="UP000037269"/>
    </source>
</evidence>
<evidence type="ECO:0000256" key="5">
    <source>
        <dbReference type="ARBA" id="ARBA00023136"/>
    </source>
</evidence>
<evidence type="ECO:0000256" key="4">
    <source>
        <dbReference type="ARBA" id="ARBA00022989"/>
    </source>
</evidence>
<keyword evidence="9" id="KW-1185">Reference proteome</keyword>
<protein>
    <submittedName>
        <fullName evidence="7">Membrane protein</fullName>
    </submittedName>
    <submittedName>
        <fullName evidence="8">Putative ABC transport system permease protein</fullName>
    </submittedName>
</protein>
<reference evidence="8 10" key="2">
    <citation type="submission" date="2016-10" db="EMBL/GenBank/DDBJ databases">
        <authorList>
            <person name="de Groot N.N."/>
        </authorList>
    </citation>
    <scope>NUCLEOTIDE SEQUENCE [LARGE SCALE GENOMIC DNA]</scope>
    <source>
        <strain evidence="8 10">DSM 2895</strain>
    </source>
</reference>
<proteinExistence type="inferred from homology"/>
<keyword evidence="5 6" id="KW-0472">Membrane</keyword>
<dbReference type="Proteomes" id="UP000182836">
    <property type="component" value="Unassembled WGS sequence"/>
</dbReference>
<feature type="transmembrane region" description="Helical" evidence="6">
    <location>
        <begin position="183"/>
        <end position="202"/>
    </location>
</feature>
<feature type="transmembrane region" description="Helical" evidence="6">
    <location>
        <begin position="85"/>
        <end position="111"/>
    </location>
</feature>
<evidence type="ECO:0000313" key="7">
    <source>
        <dbReference type="EMBL" id="KON95499.1"/>
    </source>
</evidence>
<keyword evidence="4 6" id="KW-1133">Transmembrane helix</keyword>
<dbReference type="AlphaFoldDB" id="A0A0D1W8G2"/>
<name>A0A0D1W8G2_ANEMI</name>
<dbReference type="Proteomes" id="UP000037269">
    <property type="component" value="Unassembled WGS sequence"/>
</dbReference>
<keyword evidence="3 6" id="KW-0812">Transmembrane</keyword>
<evidence type="ECO:0000256" key="6">
    <source>
        <dbReference type="SAM" id="Phobius"/>
    </source>
</evidence>
<dbReference type="Pfam" id="PF03649">
    <property type="entry name" value="UPF0014"/>
    <property type="match status" value="1"/>
</dbReference>
<feature type="transmembrane region" description="Helical" evidence="6">
    <location>
        <begin position="55"/>
        <end position="73"/>
    </location>
</feature>
<dbReference type="GeneID" id="42305218"/>
<dbReference type="PANTHER" id="PTHR30028">
    <property type="entry name" value="UPF0014 INNER MEMBRANE PROTEIN YBBM-RELATED"/>
    <property type="match status" value="1"/>
</dbReference>
<feature type="transmembrane region" description="Helical" evidence="6">
    <location>
        <begin position="6"/>
        <end position="25"/>
    </location>
</feature>
<feature type="transmembrane region" description="Helical" evidence="6">
    <location>
        <begin position="32"/>
        <end position="49"/>
    </location>
</feature>
<gene>
    <name evidence="7" type="ORF">AF333_08410</name>
    <name evidence="8" type="ORF">SAMN04487909_11163</name>
</gene>
<feature type="transmembrane region" description="Helical" evidence="6">
    <location>
        <begin position="214"/>
        <end position="236"/>
    </location>
</feature>
<dbReference type="RefSeq" id="WP_043066688.1">
    <property type="nucleotide sequence ID" value="NZ_BJOA01000040.1"/>
</dbReference>
<dbReference type="EMBL" id="LGUG01000004">
    <property type="protein sequence ID" value="KON95499.1"/>
    <property type="molecule type" value="Genomic_DNA"/>
</dbReference>
<dbReference type="PANTHER" id="PTHR30028:SF0">
    <property type="entry name" value="PROTEIN ALUMINUM SENSITIVE 3"/>
    <property type="match status" value="1"/>
</dbReference>
<evidence type="ECO:0000256" key="2">
    <source>
        <dbReference type="ARBA" id="ARBA00005268"/>
    </source>
</evidence>
<dbReference type="GO" id="GO:0005886">
    <property type="term" value="C:plasma membrane"/>
    <property type="evidence" value="ECO:0007669"/>
    <property type="project" value="TreeGrafter"/>
</dbReference>
<reference evidence="7 9" key="1">
    <citation type="submission" date="2015-07" db="EMBL/GenBank/DDBJ databases">
        <title>Fjat-14205 dsm 2895.</title>
        <authorList>
            <person name="Liu B."/>
            <person name="Wang J."/>
            <person name="Zhu Y."/>
            <person name="Liu G."/>
            <person name="Chen Q."/>
            <person name="Chen Z."/>
            <person name="Lan J."/>
            <person name="Che J."/>
            <person name="Ge C."/>
            <person name="Shi H."/>
            <person name="Pan Z."/>
            <person name="Liu X."/>
        </authorList>
    </citation>
    <scope>NUCLEOTIDE SEQUENCE [LARGE SCALE GENOMIC DNA]</scope>
    <source>
        <strain evidence="7 9">DSM 2895</strain>
    </source>
</reference>
<comment type="similarity">
    <text evidence="2">Belongs to the UPF0014 family.</text>
</comment>
<dbReference type="STRING" id="47500.AF333_08410"/>